<evidence type="ECO:0000256" key="4">
    <source>
        <dbReference type="ARBA" id="ARBA00022989"/>
    </source>
</evidence>
<accession>A0AAW0HJT7</accession>
<dbReference type="Proteomes" id="UP001488838">
    <property type="component" value="Unassembled WGS sequence"/>
</dbReference>
<keyword evidence="7" id="KW-0732">Signal</keyword>
<dbReference type="PANTHER" id="PTHR14948:SF40">
    <property type="match status" value="1"/>
</dbReference>
<keyword evidence="3 6" id="KW-0812">Transmembrane</keyword>
<dbReference type="GO" id="GO:0016020">
    <property type="term" value="C:membrane"/>
    <property type="evidence" value="ECO:0007669"/>
    <property type="project" value="UniProtKB-SubCell"/>
</dbReference>
<evidence type="ECO:0000313" key="9">
    <source>
        <dbReference type="Proteomes" id="UP001488838"/>
    </source>
</evidence>
<dbReference type="AlphaFoldDB" id="A0AAW0HJT7"/>
<keyword evidence="4 6" id="KW-1133">Transmembrane helix</keyword>
<dbReference type="InterPro" id="IPR007593">
    <property type="entry name" value="CD225/Dispanin_fam"/>
</dbReference>
<name>A0AAW0HJT7_MYOGA</name>
<sequence>MLFWKLLGQLVGQLVGQLSNLLGLGSMTPGTKIKDLESQTPSGQHPLPVSGPVMLIALPPPAKDYLCLSITSFCFCILLAIPALMFSLKTREANYDGDWRRAQRNSRLALGFSVSSILVGCILMISSVTILTLDISYCLCGGNNAKSNKDFEEVSTFPFTCCMCPGAPSESGHLSTTVLGSTLRQMDEACLFTEDCKGKMGVVSVFSTLLCSVTRSHSRTEGFSLMVPEGKSLAWLGKHSIEEQEAIIFFSLLKKW</sequence>
<evidence type="ECO:0000256" key="1">
    <source>
        <dbReference type="ARBA" id="ARBA00004370"/>
    </source>
</evidence>
<feature type="signal peptide" evidence="7">
    <location>
        <begin position="1"/>
        <end position="16"/>
    </location>
</feature>
<evidence type="ECO:0000313" key="8">
    <source>
        <dbReference type="EMBL" id="KAK7802858.1"/>
    </source>
</evidence>
<reference evidence="8 9" key="1">
    <citation type="journal article" date="2023" name="bioRxiv">
        <title>Conserved and derived expression patterns and positive selection on dental genes reveal complex evolutionary context of ever-growing rodent molars.</title>
        <authorList>
            <person name="Calamari Z.T."/>
            <person name="Song A."/>
            <person name="Cohen E."/>
            <person name="Akter M."/>
            <person name="Roy R.D."/>
            <person name="Hallikas O."/>
            <person name="Christensen M.M."/>
            <person name="Li P."/>
            <person name="Marangoni P."/>
            <person name="Jernvall J."/>
            <person name="Klein O.D."/>
        </authorList>
    </citation>
    <scope>NUCLEOTIDE SEQUENCE [LARGE SCALE GENOMIC DNA]</scope>
    <source>
        <strain evidence="8">V071</strain>
    </source>
</reference>
<gene>
    <name evidence="8" type="ORF">U0070_016341</name>
</gene>
<comment type="caution">
    <text evidence="8">The sequence shown here is derived from an EMBL/GenBank/DDBJ whole genome shotgun (WGS) entry which is preliminary data.</text>
</comment>
<protein>
    <submittedName>
        <fullName evidence="8">Uncharacterized protein</fullName>
    </submittedName>
</protein>
<organism evidence="8 9">
    <name type="scientific">Myodes glareolus</name>
    <name type="common">Bank vole</name>
    <name type="synonym">Clethrionomys glareolus</name>
    <dbReference type="NCBI Taxonomy" id="447135"/>
    <lineage>
        <taxon>Eukaryota</taxon>
        <taxon>Metazoa</taxon>
        <taxon>Chordata</taxon>
        <taxon>Craniata</taxon>
        <taxon>Vertebrata</taxon>
        <taxon>Euteleostomi</taxon>
        <taxon>Mammalia</taxon>
        <taxon>Eutheria</taxon>
        <taxon>Euarchontoglires</taxon>
        <taxon>Glires</taxon>
        <taxon>Rodentia</taxon>
        <taxon>Myomorpha</taxon>
        <taxon>Muroidea</taxon>
        <taxon>Cricetidae</taxon>
        <taxon>Arvicolinae</taxon>
        <taxon>Myodes</taxon>
    </lineage>
</organism>
<evidence type="ECO:0000256" key="6">
    <source>
        <dbReference type="SAM" id="Phobius"/>
    </source>
</evidence>
<evidence type="ECO:0000256" key="3">
    <source>
        <dbReference type="ARBA" id="ARBA00022692"/>
    </source>
</evidence>
<dbReference type="PANTHER" id="PTHR14948">
    <property type="entry name" value="NG5"/>
    <property type="match status" value="1"/>
</dbReference>
<keyword evidence="9" id="KW-1185">Reference proteome</keyword>
<proteinExistence type="inferred from homology"/>
<comment type="subcellular location">
    <subcellularLocation>
        <location evidence="1">Membrane</location>
    </subcellularLocation>
</comment>
<feature type="chain" id="PRO_5043452082" evidence="7">
    <location>
        <begin position="17"/>
        <end position="256"/>
    </location>
</feature>
<keyword evidence="5 6" id="KW-0472">Membrane</keyword>
<feature type="transmembrane region" description="Helical" evidence="6">
    <location>
        <begin position="68"/>
        <end position="88"/>
    </location>
</feature>
<feature type="transmembrane region" description="Helical" evidence="6">
    <location>
        <begin position="108"/>
        <end position="133"/>
    </location>
</feature>
<evidence type="ECO:0000256" key="7">
    <source>
        <dbReference type="SAM" id="SignalP"/>
    </source>
</evidence>
<evidence type="ECO:0000256" key="5">
    <source>
        <dbReference type="ARBA" id="ARBA00023136"/>
    </source>
</evidence>
<dbReference type="EMBL" id="JBBHLL010000443">
    <property type="protein sequence ID" value="KAK7802858.1"/>
    <property type="molecule type" value="Genomic_DNA"/>
</dbReference>
<feature type="non-terminal residue" evidence="8">
    <location>
        <position position="256"/>
    </location>
</feature>
<dbReference type="InterPro" id="IPR051423">
    <property type="entry name" value="CD225/Dispanin"/>
</dbReference>
<evidence type="ECO:0000256" key="2">
    <source>
        <dbReference type="ARBA" id="ARBA00006843"/>
    </source>
</evidence>
<comment type="similarity">
    <text evidence="2">Belongs to the CD225/Dispanin family.</text>
</comment>
<dbReference type="Pfam" id="PF04505">
    <property type="entry name" value="CD225"/>
    <property type="match status" value="1"/>
</dbReference>